<dbReference type="GO" id="GO:0005737">
    <property type="term" value="C:cytoplasm"/>
    <property type="evidence" value="ECO:0007669"/>
    <property type="project" value="UniProtKB-SubCell"/>
</dbReference>
<gene>
    <name evidence="9" type="ORF">AJ78_06312</name>
</gene>
<feature type="domain" description="Restriction of telomere capping protein 4 C-terminal" evidence="8">
    <location>
        <begin position="4"/>
        <end position="82"/>
    </location>
</feature>
<dbReference type="PANTHER" id="PTHR41391:SF1">
    <property type="entry name" value="RESTRICTION OF TELOMERE CAPPING PROTEIN 4"/>
    <property type="match status" value="1"/>
</dbReference>
<name>A0A1J9PB57_9EURO</name>
<evidence type="ECO:0000313" key="10">
    <source>
        <dbReference type="Proteomes" id="UP000182235"/>
    </source>
</evidence>
<evidence type="ECO:0000256" key="2">
    <source>
        <dbReference type="ARBA" id="ARBA00004123"/>
    </source>
</evidence>
<evidence type="ECO:0000313" key="9">
    <source>
        <dbReference type="EMBL" id="OJD13194.1"/>
    </source>
</evidence>
<accession>A0A1J9PB57</accession>
<sequence>MASEAMEFYDSAHVVCHFKDVINSLAGIDSVVSKYGTVVYAQEVLVPELLEMLVQKDMEVDVKEARQILKESNEIGNLLNHE</sequence>
<comment type="function">
    <text evidence="1">May be involved in a process influencing telomere capping.</text>
</comment>
<dbReference type="InterPro" id="IPR039024">
    <property type="entry name" value="RTC4"/>
</dbReference>
<dbReference type="STRING" id="1447872.A0A1J9PB57"/>
<comment type="similarity">
    <text evidence="4">Belongs to the RTC4 family.</text>
</comment>
<evidence type="ECO:0000256" key="7">
    <source>
        <dbReference type="ARBA" id="ARBA00023242"/>
    </source>
</evidence>
<comment type="caution">
    <text evidence="9">The sequence shown here is derived from an EMBL/GenBank/DDBJ whole genome shotgun (WGS) entry which is preliminary data.</text>
</comment>
<protein>
    <recommendedName>
        <fullName evidence="5">Restriction of telomere capping protein 4</fullName>
    </recommendedName>
</protein>
<keyword evidence="10" id="KW-1185">Reference proteome</keyword>
<reference evidence="9 10" key="1">
    <citation type="submission" date="2015-07" db="EMBL/GenBank/DDBJ databases">
        <title>Emmonsia species relationships and genome sequence.</title>
        <authorList>
            <consortium name="The Broad Institute Genomics Platform"/>
            <person name="Cuomo C.A."/>
            <person name="Munoz J.F."/>
            <person name="Imamovic A."/>
            <person name="Priest M.E."/>
            <person name="Young S."/>
            <person name="Clay O.K."/>
            <person name="McEwen J.G."/>
        </authorList>
    </citation>
    <scope>NUCLEOTIDE SEQUENCE [LARGE SCALE GENOMIC DNA]</scope>
    <source>
        <strain evidence="9 10">UAMH 9510</strain>
    </source>
</reference>
<evidence type="ECO:0000256" key="3">
    <source>
        <dbReference type="ARBA" id="ARBA00004496"/>
    </source>
</evidence>
<evidence type="ECO:0000256" key="1">
    <source>
        <dbReference type="ARBA" id="ARBA00002738"/>
    </source>
</evidence>
<dbReference type="GO" id="GO:0005634">
    <property type="term" value="C:nucleus"/>
    <property type="evidence" value="ECO:0007669"/>
    <property type="project" value="UniProtKB-SubCell"/>
</dbReference>
<keyword evidence="7" id="KW-0539">Nucleus</keyword>
<evidence type="ECO:0000256" key="5">
    <source>
        <dbReference type="ARBA" id="ARBA00015162"/>
    </source>
</evidence>
<dbReference type="InterPro" id="IPR028094">
    <property type="entry name" value="RTC4_C"/>
</dbReference>
<comment type="subcellular location">
    <subcellularLocation>
        <location evidence="3">Cytoplasm</location>
    </subcellularLocation>
    <subcellularLocation>
        <location evidence="2">Nucleus</location>
    </subcellularLocation>
</comment>
<dbReference type="Pfam" id="PF14474">
    <property type="entry name" value="RTC4"/>
    <property type="match status" value="1"/>
</dbReference>
<evidence type="ECO:0000259" key="8">
    <source>
        <dbReference type="SMART" id="SM01312"/>
    </source>
</evidence>
<dbReference type="OrthoDB" id="4188671at2759"/>
<dbReference type="EMBL" id="LGRN01000324">
    <property type="protein sequence ID" value="OJD13194.1"/>
    <property type="molecule type" value="Genomic_DNA"/>
</dbReference>
<dbReference type="Proteomes" id="UP000182235">
    <property type="component" value="Unassembled WGS sequence"/>
</dbReference>
<dbReference type="SMART" id="SM01312">
    <property type="entry name" value="RTC4"/>
    <property type="match status" value="1"/>
</dbReference>
<proteinExistence type="inferred from homology"/>
<organism evidence="9 10">
    <name type="scientific">Emergomyces pasteurianus Ep9510</name>
    <dbReference type="NCBI Taxonomy" id="1447872"/>
    <lineage>
        <taxon>Eukaryota</taxon>
        <taxon>Fungi</taxon>
        <taxon>Dikarya</taxon>
        <taxon>Ascomycota</taxon>
        <taxon>Pezizomycotina</taxon>
        <taxon>Eurotiomycetes</taxon>
        <taxon>Eurotiomycetidae</taxon>
        <taxon>Onygenales</taxon>
        <taxon>Ajellomycetaceae</taxon>
        <taxon>Emergomyces</taxon>
    </lineage>
</organism>
<dbReference type="PANTHER" id="PTHR41391">
    <property type="entry name" value="RESTRICTION OF TELOMERE CAPPING PROTEIN 4"/>
    <property type="match status" value="1"/>
</dbReference>
<dbReference type="VEuPathDB" id="FungiDB:AJ78_06312"/>
<evidence type="ECO:0000256" key="4">
    <source>
        <dbReference type="ARBA" id="ARBA00009461"/>
    </source>
</evidence>
<evidence type="ECO:0000256" key="6">
    <source>
        <dbReference type="ARBA" id="ARBA00022490"/>
    </source>
</evidence>
<keyword evidence="6" id="KW-0963">Cytoplasm</keyword>
<dbReference type="AlphaFoldDB" id="A0A1J9PB57"/>